<dbReference type="STRING" id="1314778.A0A5C3NQN2"/>
<name>A0A5C3NQN2_9APHY</name>
<evidence type="ECO:0008006" key="3">
    <source>
        <dbReference type="Google" id="ProtNLM"/>
    </source>
</evidence>
<keyword evidence="2" id="KW-1185">Reference proteome</keyword>
<sequence length="173" mass="19922">MALPPSLPTLCASRTKNLTRPDNVFCSEELLDRVSLCSVDMVYQGPKSDHFPIVTHIEVPLALAKPDVRRNFRAVNWEEFRRTLGEELEEAHLADHIDTPQAFDDTLDKLLVAINVAVEKHVPCTSITPYTKPWFTSELSEARRKMHALAREAKRHRRHYHLEDQPISQPRVH</sequence>
<proteinExistence type="predicted"/>
<gene>
    <name evidence="1" type="ORF">K466DRAFT_579396</name>
</gene>
<dbReference type="AlphaFoldDB" id="A0A5C3NQN2"/>
<evidence type="ECO:0000313" key="1">
    <source>
        <dbReference type="EMBL" id="TFK78250.1"/>
    </source>
</evidence>
<evidence type="ECO:0000313" key="2">
    <source>
        <dbReference type="Proteomes" id="UP000308197"/>
    </source>
</evidence>
<dbReference type="Gene3D" id="3.60.10.10">
    <property type="entry name" value="Endonuclease/exonuclease/phosphatase"/>
    <property type="match status" value="1"/>
</dbReference>
<reference evidence="1 2" key="1">
    <citation type="journal article" date="2019" name="Nat. Ecol. Evol.">
        <title>Megaphylogeny resolves global patterns of mushroom evolution.</title>
        <authorList>
            <person name="Varga T."/>
            <person name="Krizsan K."/>
            <person name="Foldi C."/>
            <person name="Dima B."/>
            <person name="Sanchez-Garcia M."/>
            <person name="Sanchez-Ramirez S."/>
            <person name="Szollosi G.J."/>
            <person name="Szarkandi J.G."/>
            <person name="Papp V."/>
            <person name="Albert L."/>
            <person name="Andreopoulos W."/>
            <person name="Angelini C."/>
            <person name="Antonin V."/>
            <person name="Barry K.W."/>
            <person name="Bougher N.L."/>
            <person name="Buchanan P."/>
            <person name="Buyck B."/>
            <person name="Bense V."/>
            <person name="Catcheside P."/>
            <person name="Chovatia M."/>
            <person name="Cooper J."/>
            <person name="Damon W."/>
            <person name="Desjardin D."/>
            <person name="Finy P."/>
            <person name="Geml J."/>
            <person name="Haridas S."/>
            <person name="Hughes K."/>
            <person name="Justo A."/>
            <person name="Karasinski D."/>
            <person name="Kautmanova I."/>
            <person name="Kiss B."/>
            <person name="Kocsube S."/>
            <person name="Kotiranta H."/>
            <person name="LaButti K.M."/>
            <person name="Lechner B.E."/>
            <person name="Liimatainen K."/>
            <person name="Lipzen A."/>
            <person name="Lukacs Z."/>
            <person name="Mihaltcheva S."/>
            <person name="Morgado L.N."/>
            <person name="Niskanen T."/>
            <person name="Noordeloos M.E."/>
            <person name="Ohm R.A."/>
            <person name="Ortiz-Santana B."/>
            <person name="Ovrebo C."/>
            <person name="Racz N."/>
            <person name="Riley R."/>
            <person name="Savchenko A."/>
            <person name="Shiryaev A."/>
            <person name="Soop K."/>
            <person name="Spirin V."/>
            <person name="Szebenyi C."/>
            <person name="Tomsovsky M."/>
            <person name="Tulloss R.E."/>
            <person name="Uehling J."/>
            <person name="Grigoriev I.V."/>
            <person name="Vagvolgyi C."/>
            <person name="Papp T."/>
            <person name="Martin F.M."/>
            <person name="Miettinen O."/>
            <person name="Hibbett D.S."/>
            <person name="Nagy L.G."/>
        </authorList>
    </citation>
    <scope>NUCLEOTIDE SEQUENCE [LARGE SCALE GENOMIC DNA]</scope>
    <source>
        <strain evidence="1 2">HHB13444</strain>
    </source>
</reference>
<dbReference type="EMBL" id="ML212677">
    <property type="protein sequence ID" value="TFK78250.1"/>
    <property type="molecule type" value="Genomic_DNA"/>
</dbReference>
<organism evidence="1 2">
    <name type="scientific">Polyporus arcularius HHB13444</name>
    <dbReference type="NCBI Taxonomy" id="1314778"/>
    <lineage>
        <taxon>Eukaryota</taxon>
        <taxon>Fungi</taxon>
        <taxon>Dikarya</taxon>
        <taxon>Basidiomycota</taxon>
        <taxon>Agaricomycotina</taxon>
        <taxon>Agaricomycetes</taxon>
        <taxon>Polyporales</taxon>
        <taxon>Polyporaceae</taxon>
        <taxon>Polyporus</taxon>
    </lineage>
</organism>
<dbReference type="Proteomes" id="UP000308197">
    <property type="component" value="Unassembled WGS sequence"/>
</dbReference>
<protein>
    <recommendedName>
        <fullName evidence="3">Endonuclease/exonuclease/phosphatase domain-containing protein</fullName>
    </recommendedName>
</protein>
<dbReference type="InParanoid" id="A0A5C3NQN2"/>
<dbReference type="SUPFAM" id="SSF56219">
    <property type="entry name" value="DNase I-like"/>
    <property type="match status" value="1"/>
</dbReference>
<accession>A0A5C3NQN2</accession>
<dbReference type="InterPro" id="IPR036691">
    <property type="entry name" value="Endo/exonu/phosph_ase_sf"/>
</dbReference>